<dbReference type="PANTHER" id="PTHR46749">
    <property type="entry name" value="COMPLEX III ASSEMBLY FACTOR LYRM7"/>
    <property type="match status" value="1"/>
</dbReference>
<comment type="subcellular location">
    <subcellularLocation>
        <location evidence="1">Mitochondrion matrix</location>
    </subcellularLocation>
</comment>
<sequence>MVRSEVMGGLQVRSASEDAIVMASIDILKGFMATRFLSPGEIAHNRSVVLATYRHLLRATGIAFRGLLGDNDTLVASRKLAHESFAKNRRLELGGVEAGQGIEHAQGVAQILRENVVQGKNTGGENYKLNIHEHTQRLDNETAKQFKGKTKTFKEIKDASF</sequence>
<evidence type="ECO:0000256" key="4">
    <source>
        <dbReference type="ARBA" id="ARBA00015108"/>
    </source>
</evidence>
<dbReference type="VEuPathDB" id="FungiDB:BTJ68_02558"/>
<dbReference type="InterPro" id="IPR045298">
    <property type="entry name" value="Complex1_LYR_LYRM7"/>
</dbReference>
<keyword evidence="5" id="KW-0809">Transit peptide</keyword>
<evidence type="ECO:0000313" key="9">
    <source>
        <dbReference type="EMBL" id="RMY19415.1"/>
    </source>
</evidence>
<comment type="caution">
    <text evidence="9">The sequence shown here is derived from an EMBL/GenBank/DDBJ whole genome shotgun (WGS) entry which is preliminary data.</text>
</comment>
<dbReference type="AlphaFoldDB" id="A0A3M6ZVX3"/>
<comment type="similarity">
    <text evidence="2">Belongs to the complex I LYR family. MZM1 subfamily.</text>
</comment>
<proteinExistence type="inferred from homology"/>
<dbReference type="PANTHER" id="PTHR46749:SF1">
    <property type="entry name" value="COMPLEX III ASSEMBLY FACTOR LYRM7"/>
    <property type="match status" value="1"/>
</dbReference>
<evidence type="ECO:0000256" key="3">
    <source>
        <dbReference type="ARBA" id="ARBA00011589"/>
    </source>
</evidence>
<dbReference type="CDD" id="cd20267">
    <property type="entry name" value="Complex1_LYR_LYRM7"/>
    <property type="match status" value="1"/>
</dbReference>
<organism evidence="9 10">
    <name type="scientific">Hortaea werneckii</name>
    <name type="common">Black yeast</name>
    <name type="synonym">Cladosporium werneckii</name>
    <dbReference type="NCBI Taxonomy" id="91943"/>
    <lineage>
        <taxon>Eukaryota</taxon>
        <taxon>Fungi</taxon>
        <taxon>Dikarya</taxon>
        <taxon>Ascomycota</taxon>
        <taxon>Pezizomycotina</taxon>
        <taxon>Dothideomycetes</taxon>
        <taxon>Dothideomycetidae</taxon>
        <taxon>Mycosphaerellales</taxon>
        <taxon>Teratosphaeriaceae</taxon>
        <taxon>Hortaea</taxon>
    </lineage>
</organism>
<name>A0A3M6ZVX3_HORWE</name>
<comment type="subunit">
    <text evidence="3">Interacts with RIP1.</text>
</comment>
<evidence type="ECO:0000313" key="10">
    <source>
        <dbReference type="Proteomes" id="UP000271337"/>
    </source>
</evidence>
<reference evidence="9 10" key="1">
    <citation type="journal article" date="2018" name="BMC Genomics">
        <title>Genomic evidence for intraspecific hybridization in a clonal and extremely halotolerant yeast.</title>
        <authorList>
            <person name="Gostincar C."/>
            <person name="Stajich J.E."/>
            <person name="Zupancic J."/>
            <person name="Zalar P."/>
            <person name="Gunde-Cimerman N."/>
        </authorList>
    </citation>
    <scope>NUCLEOTIDE SEQUENCE [LARGE SCALE GENOMIC DNA]</scope>
    <source>
        <strain evidence="9 10">EXF-6669</strain>
    </source>
</reference>
<protein>
    <recommendedName>
        <fullName evidence="4">Mitochondrial zinc maintenance protein 1, mitochondrial</fullName>
    </recommendedName>
</protein>
<dbReference type="GO" id="GO:0034551">
    <property type="term" value="P:mitochondrial respiratory chain complex III assembly"/>
    <property type="evidence" value="ECO:0007669"/>
    <property type="project" value="InterPro"/>
</dbReference>
<evidence type="ECO:0000256" key="1">
    <source>
        <dbReference type="ARBA" id="ARBA00004305"/>
    </source>
</evidence>
<evidence type="ECO:0000256" key="2">
    <source>
        <dbReference type="ARBA" id="ARBA00009949"/>
    </source>
</evidence>
<accession>A0A3M6ZVX3</accession>
<keyword evidence="7" id="KW-0143">Chaperone</keyword>
<dbReference type="GO" id="GO:0005759">
    <property type="term" value="C:mitochondrial matrix"/>
    <property type="evidence" value="ECO:0007669"/>
    <property type="project" value="UniProtKB-SubCell"/>
</dbReference>
<comment type="function">
    <text evidence="8">Assembly factor required for Rieske Fe-S protein RIP1 incorporation into the cytochrome b-c1 (CIII) complex. Functions as a chaperone, binding to this subunit within the mitochondrial matrix and stabilizing it prior to its translocation and insertion into the late CIII dimeric intermediate within the mitochondrial inner membrane. Modulates the mitochondrial matrix zinc pool.</text>
</comment>
<evidence type="ECO:0000256" key="8">
    <source>
        <dbReference type="ARBA" id="ARBA00025268"/>
    </source>
</evidence>
<gene>
    <name evidence="9" type="ORF">D0867_04702</name>
</gene>
<dbReference type="OrthoDB" id="529194at2759"/>
<dbReference type="InterPro" id="IPR050435">
    <property type="entry name" value="MZM1/LYRM7"/>
</dbReference>
<evidence type="ECO:0000256" key="6">
    <source>
        <dbReference type="ARBA" id="ARBA00023128"/>
    </source>
</evidence>
<evidence type="ECO:0000256" key="7">
    <source>
        <dbReference type="ARBA" id="ARBA00023186"/>
    </source>
</evidence>
<dbReference type="EMBL" id="QWIL01000395">
    <property type="protein sequence ID" value="RMY19415.1"/>
    <property type="molecule type" value="Genomic_DNA"/>
</dbReference>
<evidence type="ECO:0000256" key="5">
    <source>
        <dbReference type="ARBA" id="ARBA00022946"/>
    </source>
</evidence>
<keyword evidence="6" id="KW-0496">Mitochondrion</keyword>
<dbReference type="Proteomes" id="UP000271337">
    <property type="component" value="Unassembled WGS sequence"/>
</dbReference>
<dbReference type="GO" id="GO:0044183">
    <property type="term" value="F:protein folding chaperone"/>
    <property type="evidence" value="ECO:0007669"/>
    <property type="project" value="TreeGrafter"/>
</dbReference>